<name>A0A8T2BXU4_ARASU</name>
<keyword evidence="7" id="KW-1185">Reference proteome</keyword>
<dbReference type="InterPro" id="IPR038005">
    <property type="entry name" value="RX-like_CC"/>
</dbReference>
<evidence type="ECO:0000259" key="5">
    <source>
        <dbReference type="Pfam" id="PF18052"/>
    </source>
</evidence>
<dbReference type="Proteomes" id="UP000694251">
    <property type="component" value="Chromosome 7"/>
</dbReference>
<dbReference type="OrthoDB" id="1111037at2759"/>
<dbReference type="GO" id="GO:0006952">
    <property type="term" value="P:defense response"/>
    <property type="evidence" value="ECO:0007669"/>
    <property type="project" value="UniProtKB-KW"/>
</dbReference>
<dbReference type="Pfam" id="PF00931">
    <property type="entry name" value="NB-ARC"/>
    <property type="match status" value="1"/>
</dbReference>
<dbReference type="GO" id="GO:0016787">
    <property type="term" value="F:hydrolase activity"/>
    <property type="evidence" value="ECO:0007669"/>
    <property type="project" value="UniProtKB-KW"/>
</dbReference>
<dbReference type="InterPro" id="IPR041118">
    <property type="entry name" value="Rx_N"/>
</dbReference>
<dbReference type="InterPro" id="IPR002182">
    <property type="entry name" value="NB-ARC"/>
</dbReference>
<dbReference type="Pfam" id="PF18052">
    <property type="entry name" value="Rx_N"/>
    <property type="match status" value="1"/>
</dbReference>
<keyword evidence="3" id="KW-0611">Plant defense</keyword>
<keyword evidence="2" id="KW-0547">Nucleotide-binding</keyword>
<feature type="domain" description="NB-ARC" evidence="4">
    <location>
        <begin position="167"/>
        <end position="289"/>
    </location>
</feature>
<keyword evidence="1" id="KW-0677">Repeat</keyword>
<gene>
    <name evidence="6" type="ORF">ISN44_As07g005840</name>
</gene>
<proteinExistence type="predicted"/>
<accession>A0A8T2BXU4</accession>
<feature type="non-terminal residue" evidence="6">
    <location>
        <position position="298"/>
    </location>
</feature>
<dbReference type="CDD" id="cd14798">
    <property type="entry name" value="RX-CC_like"/>
    <property type="match status" value="1"/>
</dbReference>
<dbReference type="GO" id="GO:0043531">
    <property type="term" value="F:ADP binding"/>
    <property type="evidence" value="ECO:0007669"/>
    <property type="project" value="InterPro"/>
</dbReference>
<comment type="caution">
    <text evidence="6">The sequence shown here is derived from an EMBL/GenBank/DDBJ whole genome shotgun (WGS) entry which is preliminary data.</text>
</comment>
<feature type="domain" description="Disease resistance N-terminal" evidence="5">
    <location>
        <begin position="5"/>
        <end position="90"/>
    </location>
</feature>
<evidence type="ECO:0000256" key="3">
    <source>
        <dbReference type="ARBA" id="ARBA00022821"/>
    </source>
</evidence>
<dbReference type="AlphaFoldDB" id="A0A8T2BXU4"/>
<organism evidence="6 7">
    <name type="scientific">Arabidopsis suecica</name>
    <name type="common">Swedish thale-cress</name>
    <name type="synonym">Cardaminopsis suecica</name>
    <dbReference type="NCBI Taxonomy" id="45249"/>
    <lineage>
        <taxon>Eukaryota</taxon>
        <taxon>Viridiplantae</taxon>
        <taxon>Streptophyta</taxon>
        <taxon>Embryophyta</taxon>
        <taxon>Tracheophyta</taxon>
        <taxon>Spermatophyta</taxon>
        <taxon>Magnoliopsida</taxon>
        <taxon>eudicotyledons</taxon>
        <taxon>Gunneridae</taxon>
        <taxon>Pentapetalae</taxon>
        <taxon>rosids</taxon>
        <taxon>malvids</taxon>
        <taxon>Brassicales</taxon>
        <taxon>Brassicaceae</taxon>
        <taxon>Camelineae</taxon>
        <taxon>Arabidopsis</taxon>
    </lineage>
</organism>
<evidence type="ECO:0000313" key="7">
    <source>
        <dbReference type="Proteomes" id="UP000694251"/>
    </source>
</evidence>
<dbReference type="FunFam" id="3.40.50.300:FF:001091">
    <property type="entry name" value="Probable disease resistance protein At1g61300"/>
    <property type="match status" value="1"/>
</dbReference>
<dbReference type="PANTHER" id="PTHR19338">
    <property type="entry name" value="TRANSLOCASE OF INNER MITOCHONDRIAL MEMBRANE 13 HOMOLOG"/>
    <property type="match status" value="1"/>
</dbReference>
<reference evidence="6 7" key="1">
    <citation type="submission" date="2020-12" db="EMBL/GenBank/DDBJ databases">
        <title>Concerted genomic and epigenomic changes stabilize Arabidopsis allopolyploids.</title>
        <authorList>
            <person name="Chen Z."/>
        </authorList>
    </citation>
    <scope>NUCLEOTIDE SEQUENCE [LARGE SCALE GENOMIC DNA]</scope>
    <source>
        <strain evidence="6">As9502</strain>
        <tissue evidence="6">Leaf</tissue>
    </source>
</reference>
<evidence type="ECO:0000259" key="4">
    <source>
        <dbReference type="Pfam" id="PF00931"/>
    </source>
</evidence>
<evidence type="ECO:0000313" key="6">
    <source>
        <dbReference type="EMBL" id="KAG7588241.1"/>
    </source>
</evidence>
<dbReference type="PANTHER" id="PTHR19338:SF66">
    <property type="entry name" value="NB-ARC DOMAIN-CONTAINING PROTEIN"/>
    <property type="match status" value="1"/>
</dbReference>
<keyword evidence="6" id="KW-0378">Hydrolase</keyword>
<sequence length="298" mass="33780">MADAIVSFGVEKLLELVSQEYERLHGVKEQVNELKSDLDMLMSFLSDADARKQTNALARNCVDKVKEITYDAEDIIETYLLKGERSENSGIKNHMKSLACIPFVRWQTALEITSISKRISKVIQNMQTLGIQSNNIEGGYALALQNRKREMRHTFSSEIETNLVGLEKNVAGLVDELVGNDSSYGVSITGLGGLGKTTLARQVFNHDKVKGHFDGLAWVCVSQEFTRKDVWQTILGNLSPGDKDSNLREDDIQKKLVQLLETKKALIVFDDLWKKEDWDRIKPMFPERKGDLFYLVHI</sequence>
<evidence type="ECO:0000256" key="1">
    <source>
        <dbReference type="ARBA" id="ARBA00022737"/>
    </source>
</evidence>
<protein>
    <submittedName>
        <fullName evidence="6">P-loop containing nucleoside triphosphate hydrolase</fullName>
    </submittedName>
</protein>
<dbReference type="EMBL" id="JAEFBJ010000007">
    <property type="protein sequence ID" value="KAG7588241.1"/>
    <property type="molecule type" value="Genomic_DNA"/>
</dbReference>
<evidence type="ECO:0000256" key="2">
    <source>
        <dbReference type="ARBA" id="ARBA00022741"/>
    </source>
</evidence>